<dbReference type="GeneID" id="36341385"/>
<dbReference type="AlphaFoldDB" id="W6UDT4"/>
<organism evidence="1 2">
    <name type="scientific">Echinococcus granulosus</name>
    <name type="common">Hydatid tapeworm</name>
    <dbReference type="NCBI Taxonomy" id="6210"/>
    <lineage>
        <taxon>Eukaryota</taxon>
        <taxon>Metazoa</taxon>
        <taxon>Spiralia</taxon>
        <taxon>Lophotrochozoa</taxon>
        <taxon>Platyhelminthes</taxon>
        <taxon>Cestoda</taxon>
        <taxon>Eucestoda</taxon>
        <taxon>Cyclophyllidea</taxon>
        <taxon>Taeniidae</taxon>
        <taxon>Echinococcus</taxon>
        <taxon>Echinococcus granulosus group</taxon>
    </lineage>
</organism>
<name>W6UDT4_ECHGR</name>
<proteinExistence type="predicted"/>
<dbReference type="CTD" id="36341385"/>
<accession>W6UDT4</accession>
<reference evidence="1 2" key="1">
    <citation type="journal article" date="2013" name="Nat. Genet.">
        <title>The genome of the hydatid tapeworm Echinococcus granulosus.</title>
        <authorList>
            <person name="Zheng H."/>
            <person name="Zhang W."/>
            <person name="Zhang L."/>
            <person name="Zhang Z."/>
            <person name="Li J."/>
            <person name="Lu G."/>
            <person name="Zhu Y."/>
            <person name="Wang Y."/>
            <person name="Huang Y."/>
            <person name="Liu J."/>
            <person name="Kang H."/>
            <person name="Chen J."/>
            <person name="Wang L."/>
            <person name="Chen A."/>
            <person name="Yu S."/>
            <person name="Gao Z."/>
            <person name="Jin L."/>
            <person name="Gu W."/>
            <person name="Wang Z."/>
            <person name="Zhao L."/>
            <person name="Shi B."/>
            <person name="Wen H."/>
            <person name="Lin R."/>
            <person name="Jones M.K."/>
            <person name="Brejova B."/>
            <person name="Vinar T."/>
            <person name="Zhao G."/>
            <person name="McManus D.P."/>
            <person name="Chen Z."/>
            <person name="Zhou Y."/>
            <person name="Wang S."/>
        </authorList>
    </citation>
    <scope>NUCLEOTIDE SEQUENCE [LARGE SCALE GENOMIC DNA]</scope>
</reference>
<dbReference type="Proteomes" id="UP000019149">
    <property type="component" value="Unassembled WGS sequence"/>
</dbReference>
<comment type="caution">
    <text evidence="1">The sequence shown here is derived from an EMBL/GenBank/DDBJ whole genome shotgun (WGS) entry which is preliminary data.</text>
</comment>
<dbReference type="KEGG" id="egl:EGR_05670"/>
<dbReference type="RefSeq" id="XP_024350716.1">
    <property type="nucleotide sequence ID" value="XM_024494919.1"/>
</dbReference>
<keyword evidence="2" id="KW-1185">Reference proteome</keyword>
<evidence type="ECO:0000313" key="1">
    <source>
        <dbReference type="EMBL" id="EUB59520.1"/>
    </source>
</evidence>
<protein>
    <submittedName>
        <fullName evidence="1">Uncharacterized protein</fullName>
    </submittedName>
</protein>
<evidence type="ECO:0000313" key="2">
    <source>
        <dbReference type="Proteomes" id="UP000019149"/>
    </source>
</evidence>
<gene>
    <name evidence="1" type="ORF">EGR_05670</name>
</gene>
<dbReference type="EMBL" id="APAU02000043">
    <property type="protein sequence ID" value="EUB59520.1"/>
    <property type="molecule type" value="Genomic_DNA"/>
</dbReference>
<sequence length="107" mass="12466">MLDLSEVCDKSSRISPSKGSVFQSSTFLRINREKYQNADQKQQRVTKYVWFTYRYASLINILAPFSIRSLCHLIEFRTPKSNRIGYWKDNFNPPEFHSNSPGEVAAI</sequence>